<dbReference type="PIRSF" id="PIRSF037253">
    <property type="entry name" value="HTH_CBS_prd"/>
    <property type="match status" value="1"/>
</dbReference>
<dbReference type="GO" id="GO:0009086">
    <property type="term" value="P:methionine biosynthetic process"/>
    <property type="evidence" value="ECO:0007669"/>
    <property type="project" value="UniProtKB-KW"/>
</dbReference>
<keyword evidence="3" id="KW-0486">Methionine biosynthesis</keyword>
<feature type="domain" description="CBS" evidence="6">
    <location>
        <begin position="71"/>
        <end position="128"/>
    </location>
</feature>
<dbReference type="SMART" id="SM00530">
    <property type="entry name" value="HTH_XRE"/>
    <property type="match status" value="1"/>
</dbReference>
<comment type="caution">
    <text evidence="7">The sequence shown here is derived from an EMBL/GenBank/DDBJ whole genome shotgun (WGS) entry which is preliminary data.</text>
</comment>
<dbReference type="InterPro" id="IPR010982">
    <property type="entry name" value="Lambda_DNA-bd_dom_sf"/>
</dbReference>
<dbReference type="InterPro" id="IPR001387">
    <property type="entry name" value="Cro/C1-type_HTH"/>
</dbReference>
<dbReference type="PANTHER" id="PTHR43080">
    <property type="entry name" value="CBS DOMAIN-CONTAINING PROTEIN CBSX3, MITOCHONDRIAL"/>
    <property type="match status" value="1"/>
</dbReference>
<keyword evidence="8" id="KW-1185">Reference proteome</keyword>
<sequence length="184" mass="19776">MQLPTPEDLKKKRIELGLTQSDLAKRAGVSQPLIARIEMSDVDPRLSTVAKILTAFDEVKKEQQIVAKDIISSPVIHVQPKQPLEEAIHIMNSNGISQLPVIENGVPVGSLSEGVVVRTIAVKKSLAGITVSDLMEESFPTVPQTASVLTVSHILERSPAVLVMEKGSVTGVITKSDIMKIVNG</sequence>
<proteinExistence type="predicted"/>
<accession>A0A484F9C0</accession>
<dbReference type="SUPFAM" id="SSF47413">
    <property type="entry name" value="lambda repressor-like DNA-binding domains"/>
    <property type="match status" value="1"/>
</dbReference>
<feature type="domain" description="HTH cro/C1-type" evidence="5">
    <location>
        <begin position="9"/>
        <end position="65"/>
    </location>
</feature>
<evidence type="ECO:0000256" key="3">
    <source>
        <dbReference type="ARBA" id="ARBA00023167"/>
    </source>
</evidence>
<evidence type="ECO:0000313" key="7">
    <source>
        <dbReference type="EMBL" id="TDQ71247.1"/>
    </source>
</evidence>
<protein>
    <submittedName>
        <fullName evidence="7">Xre family transcriptional regulator</fullName>
    </submittedName>
</protein>
<reference evidence="7 8" key="1">
    <citation type="submission" date="2019-03" db="EMBL/GenBank/DDBJ databases">
        <title>Genomic Encyclopedia of Type Strains, Phase IV (KMG-IV): sequencing the most valuable type-strain genomes for metagenomic binning, comparative biology and taxonomic classification.</title>
        <authorList>
            <person name="Goeker M."/>
        </authorList>
    </citation>
    <scope>NUCLEOTIDE SEQUENCE [LARGE SCALE GENOMIC DNA]</scope>
    <source>
        <strain evidence="7 8">DSM 13328</strain>
    </source>
</reference>
<dbReference type="AlphaFoldDB" id="A0A484F9C0"/>
<evidence type="ECO:0000259" key="5">
    <source>
        <dbReference type="PROSITE" id="PS50943"/>
    </source>
</evidence>
<keyword evidence="2 4" id="KW-0129">CBS domain</keyword>
<dbReference type="InterPro" id="IPR000644">
    <property type="entry name" value="CBS_dom"/>
</dbReference>
<evidence type="ECO:0000259" key="6">
    <source>
        <dbReference type="PROSITE" id="PS51371"/>
    </source>
</evidence>
<dbReference type="InterPro" id="IPR051257">
    <property type="entry name" value="Diverse_CBS-Domain"/>
</dbReference>
<dbReference type="Pfam" id="PF01381">
    <property type="entry name" value="HTH_3"/>
    <property type="match status" value="1"/>
</dbReference>
<dbReference type="Proteomes" id="UP000294855">
    <property type="component" value="Unassembled WGS sequence"/>
</dbReference>
<organism evidence="7 8">
    <name type="scientific">Methanimicrococcus blatticola</name>
    <dbReference type="NCBI Taxonomy" id="91560"/>
    <lineage>
        <taxon>Archaea</taxon>
        <taxon>Methanobacteriati</taxon>
        <taxon>Methanobacteriota</taxon>
        <taxon>Stenosarchaea group</taxon>
        <taxon>Methanomicrobia</taxon>
        <taxon>Methanosarcinales</taxon>
        <taxon>Methanosarcinaceae</taxon>
        <taxon>Methanimicrococcus</taxon>
    </lineage>
</organism>
<dbReference type="EMBL" id="SNYS01000005">
    <property type="protein sequence ID" value="TDQ71247.1"/>
    <property type="molecule type" value="Genomic_DNA"/>
</dbReference>
<dbReference type="Pfam" id="PF00571">
    <property type="entry name" value="CBS"/>
    <property type="match status" value="2"/>
</dbReference>
<keyword evidence="1" id="KW-0028">Amino-acid biosynthesis</keyword>
<dbReference type="Gene3D" id="3.10.580.10">
    <property type="entry name" value="CBS-domain"/>
    <property type="match status" value="1"/>
</dbReference>
<dbReference type="PROSITE" id="PS50943">
    <property type="entry name" value="HTH_CROC1"/>
    <property type="match status" value="1"/>
</dbReference>
<evidence type="ECO:0000313" key="8">
    <source>
        <dbReference type="Proteomes" id="UP000294855"/>
    </source>
</evidence>
<evidence type="ECO:0000256" key="4">
    <source>
        <dbReference type="PROSITE-ProRule" id="PRU00703"/>
    </source>
</evidence>
<evidence type="ECO:0000256" key="1">
    <source>
        <dbReference type="ARBA" id="ARBA00022605"/>
    </source>
</evidence>
<gene>
    <name evidence="7" type="ORF">C7391_0352</name>
</gene>
<dbReference type="OrthoDB" id="30763at2157"/>
<dbReference type="GO" id="GO:0003677">
    <property type="term" value="F:DNA binding"/>
    <property type="evidence" value="ECO:0007669"/>
    <property type="project" value="InterPro"/>
</dbReference>
<dbReference type="Gene3D" id="1.10.260.40">
    <property type="entry name" value="lambda repressor-like DNA-binding domains"/>
    <property type="match status" value="1"/>
</dbReference>
<dbReference type="RefSeq" id="WP_133516822.1">
    <property type="nucleotide sequence ID" value="NZ_JAHDUW010000001.1"/>
</dbReference>
<dbReference type="CDD" id="cd00093">
    <property type="entry name" value="HTH_XRE"/>
    <property type="match status" value="1"/>
</dbReference>
<dbReference type="InterPro" id="IPR046342">
    <property type="entry name" value="CBS_dom_sf"/>
</dbReference>
<dbReference type="PANTHER" id="PTHR43080:SF4">
    <property type="entry name" value="CRO-LIKE PROTEIN"/>
    <property type="match status" value="1"/>
</dbReference>
<evidence type="ECO:0000256" key="2">
    <source>
        <dbReference type="ARBA" id="ARBA00023122"/>
    </source>
</evidence>
<dbReference type="SMART" id="SM00116">
    <property type="entry name" value="CBS"/>
    <property type="match status" value="2"/>
</dbReference>
<dbReference type="InterPro" id="IPR017158">
    <property type="entry name" value="Tscrpt-reg_CBS-contain_prd"/>
</dbReference>
<dbReference type="SUPFAM" id="SSF54631">
    <property type="entry name" value="CBS-domain pair"/>
    <property type="match status" value="1"/>
</dbReference>
<dbReference type="PROSITE" id="PS51371">
    <property type="entry name" value="CBS"/>
    <property type="match status" value="1"/>
</dbReference>
<name>A0A484F9C0_9EURY</name>